<dbReference type="STRING" id="7918.ENSLOCP00000003758"/>
<dbReference type="InterPro" id="IPR009952">
    <property type="entry name" value="Uroplakin-2"/>
</dbReference>
<dbReference type="OMA" id="SFMVPPC"/>
<organism evidence="3 4">
    <name type="scientific">Lepisosteus oculatus</name>
    <name type="common">Spotted gar</name>
    <dbReference type="NCBI Taxonomy" id="7918"/>
    <lineage>
        <taxon>Eukaryota</taxon>
        <taxon>Metazoa</taxon>
        <taxon>Chordata</taxon>
        <taxon>Craniata</taxon>
        <taxon>Vertebrata</taxon>
        <taxon>Euteleostomi</taxon>
        <taxon>Actinopterygii</taxon>
        <taxon>Neopterygii</taxon>
        <taxon>Holostei</taxon>
        <taxon>Semionotiformes</taxon>
        <taxon>Lepisosteidae</taxon>
        <taxon>Lepisosteus</taxon>
    </lineage>
</organism>
<dbReference type="TCDB" id="8.A.90.1.3">
    <property type="family name" value="the uroplakin 2/3 (upk2/3) family"/>
</dbReference>
<keyword evidence="1" id="KW-0472">Membrane</keyword>
<reference evidence="4" key="1">
    <citation type="submission" date="2011-12" db="EMBL/GenBank/DDBJ databases">
        <title>The Draft Genome of Lepisosteus oculatus.</title>
        <authorList>
            <consortium name="The Broad Institute Genome Assembly &amp; Analysis Group"/>
            <consortium name="Computational R&amp;D Group"/>
            <consortium name="and Sequencing Platform"/>
            <person name="Di Palma F."/>
            <person name="Alfoldi J."/>
            <person name="Johnson J."/>
            <person name="Berlin A."/>
            <person name="Gnerre S."/>
            <person name="Jaffe D."/>
            <person name="MacCallum I."/>
            <person name="Young S."/>
            <person name="Walker B.J."/>
            <person name="Lander E.S."/>
            <person name="Lindblad-Toh K."/>
        </authorList>
    </citation>
    <scope>NUCLEOTIDE SEQUENCE [LARGE SCALE GENOMIC DNA]</scope>
</reference>
<evidence type="ECO:0000256" key="2">
    <source>
        <dbReference type="SAM" id="SignalP"/>
    </source>
</evidence>
<dbReference type="Proteomes" id="UP000018468">
    <property type="component" value="Linkage group LG26"/>
</dbReference>
<dbReference type="Ensembl" id="ENSLOCT00000003764.1">
    <property type="protein sequence ID" value="ENSLOCP00000003758.1"/>
    <property type="gene ID" value="ENSLOCG00000003180.1"/>
</dbReference>
<sequence length="188" mass="19690">PANPAGAAMGALLLAALGLLLAAADADFTVNVLGESDGLVTGQLSDSVILSLPPCSLAGNTVNMVYQQGGTQNKVNLTGIFKVPVCRFKRDLITVIANSGQFTVTRNIGYQVKNLSPATNYTFQYFVGSEKSNAVQAATRTVSNYQDIDDGLPARSGAMVVITVLLSVAMFILIVGLIVTLVLAHCRN</sequence>
<dbReference type="eggNOG" id="KOG2294">
    <property type="taxonomic scope" value="Eukaryota"/>
</dbReference>
<dbReference type="EMBL" id="AHAT01024157">
    <property type="status" value="NOT_ANNOTATED_CDS"/>
    <property type="molecule type" value="Genomic_DNA"/>
</dbReference>
<dbReference type="Pfam" id="PF07353">
    <property type="entry name" value="Uroplakin_II"/>
    <property type="match status" value="1"/>
</dbReference>
<reference evidence="3" key="3">
    <citation type="submission" date="2025-09" db="UniProtKB">
        <authorList>
            <consortium name="Ensembl"/>
        </authorList>
    </citation>
    <scope>IDENTIFICATION</scope>
</reference>
<feature type="signal peptide" evidence="2">
    <location>
        <begin position="1"/>
        <end position="26"/>
    </location>
</feature>
<dbReference type="EMBL" id="AHAT01024158">
    <property type="status" value="NOT_ANNOTATED_CDS"/>
    <property type="molecule type" value="Genomic_DNA"/>
</dbReference>
<keyword evidence="4" id="KW-1185">Reference proteome</keyword>
<dbReference type="HOGENOM" id="CLU_126065_0_0_1"/>
<reference evidence="3" key="2">
    <citation type="submission" date="2025-08" db="UniProtKB">
        <authorList>
            <consortium name="Ensembl"/>
        </authorList>
    </citation>
    <scope>IDENTIFICATION</scope>
</reference>
<keyword evidence="1" id="KW-0812">Transmembrane</keyword>
<dbReference type="AlphaFoldDB" id="W5M5V0"/>
<proteinExistence type="predicted"/>
<dbReference type="GeneTree" id="ENSGT00390000006115"/>
<dbReference type="InParanoid" id="W5M5V0"/>
<dbReference type="PANTHER" id="PTHR17573:SF0">
    <property type="entry name" value="UROPLAKIN-2"/>
    <property type="match status" value="1"/>
</dbReference>
<evidence type="ECO:0000313" key="3">
    <source>
        <dbReference type="Ensembl" id="ENSLOCP00000003758.1"/>
    </source>
</evidence>
<dbReference type="Bgee" id="ENSLOCG00000003180">
    <property type="expression patterns" value="Expressed in pharyngeal gill and 10 other cell types or tissues"/>
</dbReference>
<dbReference type="PANTHER" id="PTHR17573">
    <property type="entry name" value="UROPLAKIN II"/>
    <property type="match status" value="1"/>
</dbReference>
<feature type="chain" id="PRO_5004865689" evidence="2">
    <location>
        <begin position="27"/>
        <end position="188"/>
    </location>
</feature>
<name>W5M5V0_LEPOC</name>
<evidence type="ECO:0000256" key="1">
    <source>
        <dbReference type="SAM" id="Phobius"/>
    </source>
</evidence>
<keyword evidence="2" id="KW-0732">Signal</keyword>
<accession>W5M5V0</accession>
<protein>
    <submittedName>
        <fullName evidence="3">Uroplakin 2</fullName>
    </submittedName>
</protein>
<keyword evidence="1" id="KW-1133">Transmembrane helix</keyword>
<evidence type="ECO:0000313" key="4">
    <source>
        <dbReference type="Proteomes" id="UP000018468"/>
    </source>
</evidence>
<feature type="transmembrane region" description="Helical" evidence="1">
    <location>
        <begin position="158"/>
        <end position="184"/>
    </location>
</feature>